<dbReference type="GO" id="GO:0004069">
    <property type="term" value="F:L-aspartate:2-oxoglutarate aminotransferase activity"/>
    <property type="evidence" value="ECO:0007669"/>
    <property type="project" value="InterPro"/>
</dbReference>
<dbReference type="InterPro" id="IPR024727">
    <property type="entry name" value="NAD_Glu_DH_N_ACT1"/>
</dbReference>
<dbReference type="Pfam" id="PF21076">
    <property type="entry name" value="GDH_ACT2"/>
    <property type="match status" value="1"/>
</dbReference>
<dbReference type="Pfam" id="PF05088">
    <property type="entry name" value="Bac_GDH_CD"/>
    <property type="match status" value="1"/>
</dbReference>
<feature type="domain" description="NAD-glutamate dehydrogenase ACT3" evidence="7">
    <location>
        <begin position="612"/>
        <end position="681"/>
    </location>
</feature>
<dbReference type="InterPro" id="IPR049056">
    <property type="entry name" value="NAD_Glu_DH_HM3"/>
</dbReference>
<evidence type="ECO:0000313" key="8">
    <source>
        <dbReference type="EMBL" id="SKC81265.1"/>
    </source>
</evidence>
<dbReference type="InterPro" id="IPR049062">
    <property type="entry name" value="NAD_Glu_DH_ACT2"/>
</dbReference>
<evidence type="ECO:0000259" key="5">
    <source>
        <dbReference type="Pfam" id="PF21075"/>
    </source>
</evidence>
<dbReference type="STRING" id="428993.SAMN06296058_3489"/>
<dbReference type="SUPFAM" id="SSF51735">
    <property type="entry name" value="NAD(P)-binding Rossmann-fold domains"/>
    <property type="match status" value="1"/>
</dbReference>
<reference evidence="8 9" key="1">
    <citation type="submission" date="2017-02" db="EMBL/GenBank/DDBJ databases">
        <authorList>
            <person name="Peterson S.W."/>
        </authorList>
    </citation>
    <scope>NUCLEOTIDE SEQUENCE [LARGE SCALE GENOMIC DNA]</scope>
    <source>
        <strain evidence="8 9">P15</strain>
    </source>
</reference>
<dbReference type="EMBL" id="FUZV01000002">
    <property type="protein sequence ID" value="SKC81265.1"/>
    <property type="molecule type" value="Genomic_DNA"/>
</dbReference>
<feature type="compositionally biased region" description="Low complexity" evidence="2">
    <location>
        <begin position="33"/>
        <end position="48"/>
    </location>
</feature>
<dbReference type="Gene3D" id="3.40.50.720">
    <property type="entry name" value="NAD(P)-binding Rossmann-like Domain"/>
    <property type="match status" value="1"/>
</dbReference>
<dbReference type="Proteomes" id="UP000190341">
    <property type="component" value="Unassembled WGS sequence"/>
</dbReference>
<sequence>MNAVRSSKKARKSSTPAKSTPPAKKAVKKVVAKKTTTSPAVKPATSKRAPARKVTVRPVAVAAKRAAGGLAKRAAAGFSLQPIFAAIRKRVAVARQDEAQTFAEAFYKRMEADEYPNHGPAAWAALAVDMLDFARQRKPGTANVRVFNATAQANGWDSPHTVLQIINDDMPFLVDSVSMTLADMGVGVHVLGHPLVRFTRDKSGKVTSVGEGKAESLMVLEIDRQQADDMPRIEARIRGVLEEVRGSVRDWSPMREKMLAVADDLATRRLPISDAGRREAQEFLRWAANDHFTFFGYREYRVEKGDGEGILRAVEGSGMGLLRAKDTTTPRNVKSLAAHYMPQSGSVDALILTKTNRRSNIHRPGNMDYIGVLEFDAKGVPIAEQRFIGLYTSSAYNRRPWEIPVVRERHEFVMRQSGLSPSSHSGKALRHILETLPREELFQSNEEELNRTAMGILGLQERVRSKLFLRRDRYGRFFSALVYIPRDRFNTDVRLRIEALLKQALHGEYVDTNVQLGESPLAQLHVTIRPKAGEQVDVDTAALEADIAHLLRNWQDDLRETLISRHGESQGLKLMNEYGRALPAGYIETVSPEFAANDVEHLAALTGPDALRLSLHRSRRPRAGEGRLRLNLYRQGNDIPLSDALPLMENMGLRVMSEHPFRLDAGATPVYIQEFEVEPVGGPVETERLHSAFEEAFARVWQGDAENDGFNRLVLGASLDWRQVAMLRGYCKYLQQTGVPFSQAYVEETLNRYPLLARLLVELFEARFDPRTGKESKAEIRAGQEHFAAQLRVLAQGDETALAALRPMLAAREGKREEQIASTHKALIKLLDRVSSLDEDRILRGFMGAIDATLRTSYYQLGANGQPTHTISFKFDSARVPDLPKPRPYREIFVYGPRVEGVHLRFGPVARGGLRWSDRREDFRTEVLGLVKAQMVKNTVIVPVGAKGGFFVKRPPVGGDRDAQLAEGIACYKMFIQGLLDITDNIVNNRIVAPLDVVRHDQDDPYLVVAADKGTATFSDIANGLAIAHNFWMGDAFASGGSVGYDHKGMGITARGAWESVKRHFRAMGRNSQTEDFTCVGIGDMSGDVFGNGMLLSEHIKLVAAFDHRHIFLDPTPDPARSFIERQRMFTVPRSSWADYDAKLISKGGGIHPRSAKSIEITPQVREVLDLPESVKSMSPNELMSAILKSPVDLLWNGGIGTYVKSSAESNADVGDRANNGLRVDGRDLRCKVVGEGGNLGMTQLGRIEAGQHGVLLNTDFIDNSAGVDTSDHEVNIKILLNGVVQSKKLRMESRNKLLADMTNEVADLVLWDNYRQNQALSLMERMSVSRLGSKQHFIQTLESQGLLDRQIEFLPSDTELAERKARGQGLTRPELAVLLSYSKLVVFQQLLDSDIPEDPYLSKELQRYFPKPLQKKYADEMEKHRLKREIIATAVTNTTINRMGATFLLRMQEDTGRSPAEVAKAFTITRETLDARLLWNQIDALDGKVPESVQIDALQVIWSVQRTFTRWLLTRQGPITAIATAVERYYEGFNEIRAADGVLPDSLRPAYNASLQEWRAKGLPAGLAGQIAALPYLEPSCDIIELARSRKLKPVEVSKVHYRLGEALHLPWLLDQVEALKVDGRWHAVARGVLRDELTNHQRTLTNQVLSMPGATADAKVQAWLQRDDAGLRFTLAMLNELAAQKTLDYPTASVAVQRLGQLAQS</sequence>
<feature type="compositionally biased region" description="Low complexity" evidence="2">
    <location>
        <begin position="13"/>
        <end position="24"/>
    </location>
</feature>
<feature type="domain" description="NAD-glutamate dehydrogenase N-terminal ACT1" evidence="5">
    <location>
        <begin position="102"/>
        <end position="236"/>
    </location>
</feature>
<dbReference type="InterPro" id="IPR046346">
    <property type="entry name" value="Aminoacid_DH-like_N_sf"/>
</dbReference>
<feature type="compositionally biased region" description="Basic residues" evidence="2">
    <location>
        <begin position="1"/>
        <end position="12"/>
    </location>
</feature>
<name>A0A1T5LZH3_9GAMM</name>
<evidence type="ECO:0000259" key="6">
    <source>
        <dbReference type="Pfam" id="PF21076"/>
    </source>
</evidence>
<evidence type="ECO:0000313" key="9">
    <source>
        <dbReference type="Proteomes" id="UP000190341"/>
    </source>
</evidence>
<dbReference type="OrthoDB" id="9758052at2"/>
<feature type="region of interest" description="Disordered" evidence="2">
    <location>
        <begin position="1"/>
        <end position="52"/>
    </location>
</feature>
<dbReference type="RefSeq" id="WP_079726008.1">
    <property type="nucleotide sequence ID" value="NZ_BMCL01000001.1"/>
</dbReference>
<proteinExistence type="predicted"/>
<dbReference type="PANTHER" id="PTHR43403">
    <property type="entry name" value="NAD-SPECIFIC GLUTAMATE DEHYDROGENASE"/>
    <property type="match status" value="1"/>
</dbReference>
<dbReference type="Pfam" id="PF21075">
    <property type="entry name" value="GDH_ACT1"/>
    <property type="match status" value="1"/>
</dbReference>
<accession>A0A1T5LZH3</accession>
<dbReference type="GO" id="GO:0006538">
    <property type="term" value="P:L-glutamate catabolic process"/>
    <property type="evidence" value="ECO:0007669"/>
    <property type="project" value="InterPro"/>
</dbReference>
<feature type="domain" description="NAD-glutamate dehydrogenase ACT2" evidence="6">
    <location>
        <begin position="466"/>
        <end position="555"/>
    </location>
</feature>
<dbReference type="PIRSF" id="PIRSF036761">
    <property type="entry name" value="GDH_Mll4104"/>
    <property type="match status" value="1"/>
</dbReference>
<dbReference type="SUPFAM" id="SSF53223">
    <property type="entry name" value="Aminoacid dehydrogenase-like, N-terminal domain"/>
    <property type="match status" value="1"/>
</dbReference>
<evidence type="ECO:0000259" key="3">
    <source>
        <dbReference type="Pfam" id="PF05088"/>
    </source>
</evidence>
<keyword evidence="1" id="KW-0560">Oxidoreductase</keyword>
<dbReference type="Pfam" id="PF21077">
    <property type="entry name" value="GDH_ACT3"/>
    <property type="match status" value="1"/>
</dbReference>
<organism evidence="8 9">
    <name type="scientific">Pseudoxanthomonas indica</name>
    <dbReference type="NCBI Taxonomy" id="428993"/>
    <lineage>
        <taxon>Bacteria</taxon>
        <taxon>Pseudomonadati</taxon>
        <taxon>Pseudomonadota</taxon>
        <taxon>Gammaproteobacteria</taxon>
        <taxon>Lysobacterales</taxon>
        <taxon>Lysobacteraceae</taxon>
        <taxon>Pseudoxanthomonas</taxon>
    </lineage>
</organism>
<evidence type="ECO:0000259" key="7">
    <source>
        <dbReference type="Pfam" id="PF21077"/>
    </source>
</evidence>
<dbReference type="InterPro" id="IPR007780">
    <property type="entry name" value="NAD_Glu_DH_bac"/>
</dbReference>
<feature type="domain" description="NAD-glutamate dehydrogenase catalytic" evidence="3">
    <location>
        <begin position="828"/>
        <end position="1323"/>
    </location>
</feature>
<gene>
    <name evidence="8" type="ORF">SAMN06296058_3489</name>
</gene>
<dbReference type="InterPro" id="IPR049059">
    <property type="entry name" value="NAD_Glu_DH_HM1"/>
</dbReference>
<evidence type="ECO:0000256" key="2">
    <source>
        <dbReference type="SAM" id="MobiDB-lite"/>
    </source>
</evidence>
<dbReference type="InterPro" id="IPR049064">
    <property type="entry name" value="NAD_Glu_DH_ACT3"/>
</dbReference>
<dbReference type="InterPro" id="IPR036291">
    <property type="entry name" value="NAD(P)-bd_dom_sf"/>
</dbReference>
<dbReference type="Pfam" id="PF21074">
    <property type="entry name" value="GDH_C"/>
    <property type="match status" value="1"/>
</dbReference>
<dbReference type="PANTHER" id="PTHR43403:SF1">
    <property type="entry name" value="NAD-SPECIFIC GLUTAMATE DEHYDROGENASE"/>
    <property type="match status" value="1"/>
</dbReference>
<protein>
    <submittedName>
        <fullName evidence="8">Glutamate dehydrogenase (NAD)</fullName>
    </submittedName>
</protein>
<evidence type="ECO:0000256" key="1">
    <source>
        <dbReference type="ARBA" id="ARBA00023002"/>
    </source>
</evidence>
<evidence type="ECO:0000259" key="4">
    <source>
        <dbReference type="Pfam" id="PF21074"/>
    </source>
</evidence>
<dbReference type="Pfam" id="PF21073">
    <property type="entry name" value="GDH_HM1"/>
    <property type="match status" value="1"/>
</dbReference>
<dbReference type="InterPro" id="IPR048381">
    <property type="entry name" value="GDH_C"/>
</dbReference>
<dbReference type="InterPro" id="IPR049058">
    <property type="entry name" value="NAD_Glu_DH_HM2"/>
</dbReference>
<feature type="domain" description="NAD-specific glutamate dehydrogenase C-terminal" evidence="4">
    <location>
        <begin position="1368"/>
        <end position="1702"/>
    </location>
</feature>
<dbReference type="Pfam" id="PF21079">
    <property type="entry name" value="GDH_HM2"/>
    <property type="match status" value="1"/>
</dbReference>
<dbReference type="GO" id="GO:0004352">
    <property type="term" value="F:glutamate dehydrogenase (NAD+) activity"/>
    <property type="evidence" value="ECO:0007669"/>
    <property type="project" value="InterPro"/>
</dbReference>
<keyword evidence="9" id="KW-1185">Reference proteome</keyword>
<dbReference type="Pfam" id="PF21078">
    <property type="entry name" value="GDH_HM3"/>
    <property type="match status" value="1"/>
</dbReference>
<dbReference type="InterPro" id="IPR028971">
    <property type="entry name" value="NAD-GDH_cat"/>
</dbReference>